<evidence type="ECO:0000313" key="1">
    <source>
        <dbReference type="EMBL" id="MEV0971628.1"/>
    </source>
</evidence>
<reference evidence="1 2" key="1">
    <citation type="submission" date="2024-06" db="EMBL/GenBank/DDBJ databases">
        <title>The Natural Products Discovery Center: Release of the First 8490 Sequenced Strains for Exploring Actinobacteria Biosynthetic Diversity.</title>
        <authorList>
            <person name="Kalkreuter E."/>
            <person name="Kautsar S.A."/>
            <person name="Yang D."/>
            <person name="Bader C.D."/>
            <person name="Teijaro C.N."/>
            <person name="Fluegel L."/>
            <person name="Davis C.M."/>
            <person name="Simpson J.R."/>
            <person name="Lauterbach L."/>
            <person name="Steele A.D."/>
            <person name="Gui C."/>
            <person name="Meng S."/>
            <person name="Li G."/>
            <person name="Viehrig K."/>
            <person name="Ye F."/>
            <person name="Su P."/>
            <person name="Kiefer A.F."/>
            <person name="Nichols A."/>
            <person name="Cepeda A.J."/>
            <person name="Yan W."/>
            <person name="Fan B."/>
            <person name="Jiang Y."/>
            <person name="Adhikari A."/>
            <person name="Zheng C.-J."/>
            <person name="Schuster L."/>
            <person name="Cowan T.M."/>
            <person name="Smanski M.J."/>
            <person name="Chevrette M.G."/>
            <person name="De Carvalho L.P.S."/>
            <person name="Shen B."/>
        </authorList>
    </citation>
    <scope>NUCLEOTIDE SEQUENCE [LARGE SCALE GENOMIC DNA]</scope>
    <source>
        <strain evidence="1 2">NPDC050100</strain>
    </source>
</reference>
<proteinExistence type="predicted"/>
<dbReference type="Proteomes" id="UP001551675">
    <property type="component" value="Unassembled WGS sequence"/>
</dbReference>
<evidence type="ECO:0000313" key="2">
    <source>
        <dbReference type="Proteomes" id="UP001551675"/>
    </source>
</evidence>
<dbReference type="EMBL" id="JBFALK010000013">
    <property type="protein sequence ID" value="MEV0971628.1"/>
    <property type="molecule type" value="Genomic_DNA"/>
</dbReference>
<name>A0ABV3GJ09_MICGL</name>
<comment type="caution">
    <text evidence="1">The sequence shown here is derived from an EMBL/GenBank/DDBJ whole genome shotgun (WGS) entry which is preliminary data.</text>
</comment>
<protein>
    <submittedName>
        <fullName evidence="1">Uncharacterized protein</fullName>
    </submittedName>
</protein>
<sequence>MAQHTGAPRVRGYVKNYMLPQMRELIEGYAPDIIWPGWSTTATGGADLPACHPRR</sequence>
<gene>
    <name evidence="1" type="ORF">AB0I59_23695</name>
</gene>
<keyword evidence="2" id="KW-1185">Reference proteome</keyword>
<accession>A0ABV3GJ09</accession>
<dbReference type="RefSeq" id="WP_358136057.1">
    <property type="nucleotide sequence ID" value="NZ_JBFALK010000013.1"/>
</dbReference>
<organism evidence="1 2">
    <name type="scientific">Microtetraspora glauca</name>
    <dbReference type="NCBI Taxonomy" id="1996"/>
    <lineage>
        <taxon>Bacteria</taxon>
        <taxon>Bacillati</taxon>
        <taxon>Actinomycetota</taxon>
        <taxon>Actinomycetes</taxon>
        <taxon>Streptosporangiales</taxon>
        <taxon>Streptosporangiaceae</taxon>
        <taxon>Microtetraspora</taxon>
    </lineage>
</organism>